<dbReference type="EMBL" id="JAVIGA010000004">
    <property type="protein sequence ID" value="MDQ9126084.1"/>
    <property type="molecule type" value="Genomic_DNA"/>
</dbReference>
<dbReference type="Proteomes" id="UP001224622">
    <property type="component" value="Unassembled WGS sequence"/>
</dbReference>
<proteinExistence type="predicted"/>
<protein>
    <submittedName>
        <fullName evidence="1">Uncharacterized protein</fullName>
    </submittedName>
</protein>
<dbReference type="RefSeq" id="WP_261161012.1">
    <property type="nucleotide sequence ID" value="NZ_CAMKVM010000017.1"/>
</dbReference>
<organism evidence="1 2">
    <name type="scientific">Serratia fonticola</name>
    <dbReference type="NCBI Taxonomy" id="47917"/>
    <lineage>
        <taxon>Bacteria</taxon>
        <taxon>Pseudomonadati</taxon>
        <taxon>Pseudomonadota</taxon>
        <taxon>Gammaproteobacteria</taxon>
        <taxon>Enterobacterales</taxon>
        <taxon>Yersiniaceae</taxon>
        <taxon>Serratia</taxon>
    </lineage>
</organism>
<sequence>MLAVRKPRILPSLAWLLSANLVIVLALSDKGLPACLPVIYAQSLDQPIDLFEQRLLLLILNVLAVFNEAT</sequence>
<gene>
    <name evidence="1" type="ORF">RDT67_06505</name>
</gene>
<reference evidence="1" key="1">
    <citation type="submission" date="2023-08" db="EMBL/GenBank/DDBJ databases">
        <title>The Comparative Genomic Analysis of Yersiniaceae from Polar Regions.</title>
        <authorList>
            <person name="Goncharov A."/>
            <person name="Aslanov B."/>
            <person name="Kolodzhieva V."/>
            <person name="Azarov D."/>
            <person name="Mochov A."/>
            <person name="Lebedeva E."/>
        </authorList>
    </citation>
    <scope>NUCLEOTIDE SEQUENCE</scope>
    <source>
        <strain evidence="1">Vf</strain>
    </source>
</reference>
<accession>A0AAJ2D8H8</accession>
<dbReference type="AlphaFoldDB" id="A0AAJ2D8H8"/>
<name>A0AAJ2D8H8_SERFO</name>
<evidence type="ECO:0000313" key="1">
    <source>
        <dbReference type="EMBL" id="MDQ9126084.1"/>
    </source>
</evidence>
<evidence type="ECO:0000313" key="2">
    <source>
        <dbReference type="Proteomes" id="UP001224622"/>
    </source>
</evidence>
<comment type="caution">
    <text evidence="1">The sequence shown here is derived from an EMBL/GenBank/DDBJ whole genome shotgun (WGS) entry which is preliminary data.</text>
</comment>